<dbReference type="EMBL" id="JPWF01000014">
    <property type="protein sequence ID" value="RCK32930.1"/>
    <property type="molecule type" value="Genomic_DNA"/>
</dbReference>
<dbReference type="PROSITE" id="PS51257">
    <property type="entry name" value="PROKAR_LIPOPROTEIN"/>
    <property type="match status" value="1"/>
</dbReference>
<evidence type="ECO:0000313" key="3">
    <source>
        <dbReference type="Proteomes" id="UP000253226"/>
    </source>
</evidence>
<comment type="caution">
    <text evidence="2">The sequence shown here is derived from an EMBL/GenBank/DDBJ whole genome shotgun (WGS) entry which is preliminary data.</text>
</comment>
<evidence type="ECO:0000256" key="1">
    <source>
        <dbReference type="SAM" id="Phobius"/>
    </source>
</evidence>
<name>A0A367W0N1_9PROT</name>
<organism evidence="2 3">
    <name type="scientific">Thalassospira profundimaris</name>
    <dbReference type="NCBI Taxonomy" id="502049"/>
    <lineage>
        <taxon>Bacteria</taxon>
        <taxon>Pseudomonadati</taxon>
        <taxon>Pseudomonadota</taxon>
        <taxon>Alphaproteobacteria</taxon>
        <taxon>Rhodospirillales</taxon>
        <taxon>Thalassospiraceae</taxon>
        <taxon>Thalassospira</taxon>
    </lineage>
</organism>
<dbReference type="RefSeq" id="WP_114103768.1">
    <property type="nucleotide sequence ID" value="NZ_JPWF01000014.1"/>
</dbReference>
<gene>
    <name evidence="2" type="ORF">TH19_18700</name>
</gene>
<keyword evidence="1" id="KW-0472">Membrane</keyword>
<evidence type="ECO:0000313" key="2">
    <source>
        <dbReference type="EMBL" id="RCK32930.1"/>
    </source>
</evidence>
<feature type="transmembrane region" description="Helical" evidence="1">
    <location>
        <begin position="12"/>
        <end position="29"/>
    </location>
</feature>
<sequence>MLNRSDVTRPRIGILLAMMGLMALAACGSDMRTMNDSHMQNLASFFAQHEPGEPLPRGWRRLDGSEINYRFANETYAVYSIDEDEQLLVMHLYDNGEGRLEADDDRERCVWNTMMDQLAIECDDTDMEWHVFTNGPDLIALDLDEEEYAILRKRPGR</sequence>
<keyword evidence="1" id="KW-1133">Transmembrane helix</keyword>
<reference evidence="2 3" key="1">
    <citation type="submission" date="2014-07" db="EMBL/GenBank/DDBJ databases">
        <title>Draft genome sequence of Thalassospira profundimaris 35.</title>
        <authorList>
            <person name="Lai Q."/>
            <person name="Shao Z."/>
        </authorList>
    </citation>
    <scope>NUCLEOTIDE SEQUENCE [LARGE SCALE GENOMIC DNA]</scope>
    <source>
        <strain evidence="2 3">35</strain>
    </source>
</reference>
<dbReference type="OrthoDB" id="7346535at2"/>
<protein>
    <recommendedName>
        <fullName evidence="4">Lipoprotein</fullName>
    </recommendedName>
</protein>
<accession>A0A367W0N1</accession>
<evidence type="ECO:0008006" key="4">
    <source>
        <dbReference type="Google" id="ProtNLM"/>
    </source>
</evidence>
<proteinExistence type="predicted"/>
<dbReference type="AlphaFoldDB" id="A0A367W0N1"/>
<dbReference type="Proteomes" id="UP000253226">
    <property type="component" value="Unassembled WGS sequence"/>
</dbReference>
<keyword evidence="1" id="KW-0812">Transmembrane</keyword>